<keyword evidence="5" id="KW-0864">Zinc transport</keyword>
<keyword evidence="4 8" id="KW-0067">ATP-binding</keyword>
<evidence type="ECO:0000256" key="3">
    <source>
        <dbReference type="ARBA" id="ARBA00022741"/>
    </source>
</evidence>
<evidence type="ECO:0000256" key="1">
    <source>
        <dbReference type="ARBA" id="ARBA00005417"/>
    </source>
</evidence>
<keyword evidence="9" id="KW-1185">Reference proteome</keyword>
<keyword evidence="3" id="KW-0547">Nucleotide-binding</keyword>
<evidence type="ECO:0000256" key="4">
    <source>
        <dbReference type="ARBA" id="ARBA00022840"/>
    </source>
</evidence>
<dbReference type="Gene3D" id="3.40.50.300">
    <property type="entry name" value="P-loop containing nucleotide triphosphate hydrolases"/>
    <property type="match status" value="1"/>
</dbReference>
<dbReference type="PANTHER" id="PTHR42734">
    <property type="entry name" value="METAL TRANSPORT SYSTEM ATP-BINDING PROTEIN TM_0124-RELATED"/>
    <property type="match status" value="1"/>
</dbReference>
<dbReference type="GO" id="GO:0005524">
    <property type="term" value="F:ATP binding"/>
    <property type="evidence" value="ECO:0007669"/>
    <property type="project" value="UniProtKB-KW"/>
</dbReference>
<keyword evidence="6" id="KW-0406">Ion transport</keyword>
<dbReference type="InterPro" id="IPR027417">
    <property type="entry name" value="P-loop_NTPase"/>
</dbReference>
<dbReference type="InterPro" id="IPR050153">
    <property type="entry name" value="Metal_Ion_Import_ABC"/>
</dbReference>
<accession>A0A2T4YYG2</accession>
<dbReference type="GO" id="GO:0006829">
    <property type="term" value="P:zinc ion transport"/>
    <property type="evidence" value="ECO:0007669"/>
    <property type="project" value="UniProtKB-KW"/>
</dbReference>
<comment type="caution">
    <text evidence="8">The sequence shown here is derived from an EMBL/GenBank/DDBJ whole genome shotgun (WGS) entry which is preliminary data.</text>
</comment>
<dbReference type="PROSITE" id="PS50893">
    <property type="entry name" value="ABC_TRANSPORTER_2"/>
    <property type="match status" value="1"/>
</dbReference>
<dbReference type="RefSeq" id="WP_108178859.1">
    <property type="nucleotide sequence ID" value="NZ_PZZL01000009.1"/>
</dbReference>
<dbReference type="SUPFAM" id="SSF52540">
    <property type="entry name" value="P-loop containing nucleoside triphosphate hydrolases"/>
    <property type="match status" value="1"/>
</dbReference>
<dbReference type="OrthoDB" id="9806726at2"/>
<dbReference type="InterPro" id="IPR003439">
    <property type="entry name" value="ABC_transporter-like_ATP-bd"/>
</dbReference>
<dbReference type="Proteomes" id="UP000241808">
    <property type="component" value="Unassembled WGS sequence"/>
</dbReference>
<evidence type="ECO:0000256" key="6">
    <source>
        <dbReference type="ARBA" id="ARBA00023065"/>
    </source>
</evidence>
<feature type="domain" description="ABC transporter" evidence="7">
    <location>
        <begin position="17"/>
        <end position="248"/>
    </location>
</feature>
<dbReference type="GO" id="GO:0016887">
    <property type="term" value="F:ATP hydrolysis activity"/>
    <property type="evidence" value="ECO:0007669"/>
    <property type="project" value="InterPro"/>
</dbReference>
<dbReference type="CDD" id="cd03235">
    <property type="entry name" value="ABC_Metallic_Cations"/>
    <property type="match status" value="1"/>
</dbReference>
<dbReference type="PROSITE" id="PS00211">
    <property type="entry name" value="ABC_TRANSPORTER_1"/>
    <property type="match status" value="1"/>
</dbReference>
<protein>
    <submittedName>
        <fullName evidence="8">Manganese/zinc/iron transport system ATP-binding protein</fullName>
    </submittedName>
</protein>
<dbReference type="SMART" id="SM00382">
    <property type="entry name" value="AAA"/>
    <property type="match status" value="1"/>
</dbReference>
<sequence>MLAITPPATAAGLDDRLAVEGLSVAYRGVPALEDITWAAPASGLTAIVGPNGAGKSTLLKAILGLVPSTGRATIGGRPVAERRETTAYVPQRASVDWDFPATALDVVLQGMVREAGWLRGYGRARRDRAMALLDRVGLADLASRQIGQMSGGQQQRVFLARGLARDARILFLDEPLAGVDAASESIILDVFDALDREGRLVVCVHHDLGTVAERFSDVLVLNRKIIAAGSVASAFTPEILARAYGVPLAARS</sequence>
<proteinExistence type="inferred from homology"/>
<reference evidence="8 9" key="1">
    <citation type="submission" date="2018-04" db="EMBL/GenBank/DDBJ databases">
        <title>Genomic Encyclopedia of Archaeal and Bacterial Type Strains, Phase II (KMG-II): from individual species to whole genera.</title>
        <authorList>
            <person name="Goeker M."/>
        </authorList>
    </citation>
    <scope>NUCLEOTIDE SEQUENCE [LARGE SCALE GENOMIC DNA]</scope>
    <source>
        <strain evidence="8 9">DSM 25521</strain>
    </source>
</reference>
<evidence type="ECO:0000256" key="5">
    <source>
        <dbReference type="ARBA" id="ARBA00022906"/>
    </source>
</evidence>
<evidence type="ECO:0000313" key="8">
    <source>
        <dbReference type="EMBL" id="PTM51749.1"/>
    </source>
</evidence>
<dbReference type="InterPro" id="IPR003593">
    <property type="entry name" value="AAA+_ATPase"/>
</dbReference>
<dbReference type="EMBL" id="PZZL01000009">
    <property type="protein sequence ID" value="PTM51749.1"/>
    <property type="molecule type" value="Genomic_DNA"/>
</dbReference>
<organism evidence="8 9">
    <name type="scientific">Phreatobacter oligotrophus</name>
    <dbReference type="NCBI Taxonomy" id="1122261"/>
    <lineage>
        <taxon>Bacteria</taxon>
        <taxon>Pseudomonadati</taxon>
        <taxon>Pseudomonadota</taxon>
        <taxon>Alphaproteobacteria</taxon>
        <taxon>Hyphomicrobiales</taxon>
        <taxon>Phreatobacteraceae</taxon>
        <taxon>Phreatobacter</taxon>
    </lineage>
</organism>
<dbReference type="InterPro" id="IPR017871">
    <property type="entry name" value="ABC_transporter-like_CS"/>
</dbReference>
<keyword evidence="5" id="KW-0862">Zinc</keyword>
<dbReference type="Pfam" id="PF00005">
    <property type="entry name" value="ABC_tran"/>
    <property type="match status" value="1"/>
</dbReference>
<dbReference type="AlphaFoldDB" id="A0A2T4YYG2"/>
<keyword evidence="2" id="KW-0813">Transport</keyword>
<evidence type="ECO:0000259" key="7">
    <source>
        <dbReference type="PROSITE" id="PS50893"/>
    </source>
</evidence>
<gene>
    <name evidence="8" type="ORF">C8P69_10936</name>
</gene>
<name>A0A2T4YYG2_9HYPH</name>
<evidence type="ECO:0000256" key="2">
    <source>
        <dbReference type="ARBA" id="ARBA00022448"/>
    </source>
</evidence>
<dbReference type="PANTHER" id="PTHR42734:SF5">
    <property type="entry name" value="IRON TRANSPORT SYSTEM ATP-BINDING PROTEIN HI_0361-RELATED"/>
    <property type="match status" value="1"/>
</dbReference>
<evidence type="ECO:0000313" key="9">
    <source>
        <dbReference type="Proteomes" id="UP000241808"/>
    </source>
</evidence>
<comment type="similarity">
    <text evidence="1">Belongs to the ABC transporter superfamily.</text>
</comment>